<dbReference type="SMART" id="SM00355">
    <property type="entry name" value="ZnF_C2H2"/>
    <property type="match status" value="3"/>
</dbReference>
<accession>A0A8X7XFA8</accession>
<dbReference type="PROSITE" id="PS50157">
    <property type="entry name" value="ZINC_FINGER_C2H2_2"/>
    <property type="match status" value="1"/>
</dbReference>
<reference evidence="4 5" key="1">
    <citation type="journal article" date="2021" name="Cell">
        <title>Tracing the genetic footprints of vertebrate landing in non-teleost ray-finned fishes.</title>
        <authorList>
            <person name="Bi X."/>
            <person name="Wang K."/>
            <person name="Yang L."/>
            <person name="Pan H."/>
            <person name="Jiang H."/>
            <person name="Wei Q."/>
            <person name="Fang M."/>
            <person name="Yu H."/>
            <person name="Zhu C."/>
            <person name="Cai Y."/>
            <person name="He Y."/>
            <person name="Gan X."/>
            <person name="Zeng H."/>
            <person name="Yu D."/>
            <person name="Zhu Y."/>
            <person name="Jiang H."/>
            <person name="Qiu Q."/>
            <person name="Yang H."/>
            <person name="Zhang Y.E."/>
            <person name="Wang W."/>
            <person name="Zhu M."/>
            <person name="He S."/>
            <person name="Zhang G."/>
        </authorList>
    </citation>
    <scope>NUCLEOTIDE SEQUENCE [LARGE SCALE GENOMIC DNA]</scope>
    <source>
        <strain evidence="4">Bchr_013</strain>
    </source>
</reference>
<dbReference type="GO" id="GO:0001730">
    <property type="term" value="F:2'-5'-oligoadenylate synthetase activity"/>
    <property type="evidence" value="ECO:0007669"/>
    <property type="project" value="TreeGrafter"/>
</dbReference>
<dbReference type="Pfam" id="PF10421">
    <property type="entry name" value="OAS1_C"/>
    <property type="match status" value="1"/>
</dbReference>
<dbReference type="SUPFAM" id="SSF81301">
    <property type="entry name" value="Nucleotidyltransferase"/>
    <property type="match status" value="1"/>
</dbReference>
<dbReference type="Gene3D" id="3.30.160.60">
    <property type="entry name" value="Classic Zinc Finger"/>
    <property type="match status" value="1"/>
</dbReference>
<dbReference type="PANTHER" id="PTHR11258">
    <property type="entry name" value="2-5 OLIGOADENYLATE SYNTHETASE"/>
    <property type="match status" value="1"/>
</dbReference>
<dbReference type="GO" id="GO:0016020">
    <property type="term" value="C:membrane"/>
    <property type="evidence" value="ECO:0007669"/>
    <property type="project" value="TreeGrafter"/>
</dbReference>
<keyword evidence="2" id="KW-0479">Metal-binding</keyword>
<organism evidence="4 5">
    <name type="scientific">Polypterus senegalus</name>
    <name type="common">Senegal bichir</name>
    <dbReference type="NCBI Taxonomy" id="55291"/>
    <lineage>
        <taxon>Eukaryota</taxon>
        <taxon>Metazoa</taxon>
        <taxon>Chordata</taxon>
        <taxon>Craniata</taxon>
        <taxon>Vertebrata</taxon>
        <taxon>Euteleostomi</taxon>
        <taxon>Actinopterygii</taxon>
        <taxon>Polypteriformes</taxon>
        <taxon>Polypteridae</taxon>
        <taxon>Polypterus</taxon>
    </lineage>
</organism>
<dbReference type="GO" id="GO:0005654">
    <property type="term" value="C:nucleoplasm"/>
    <property type="evidence" value="ECO:0007669"/>
    <property type="project" value="TreeGrafter"/>
</dbReference>
<protein>
    <submittedName>
        <fullName evidence="4">OAS1 synthase</fullName>
    </submittedName>
</protein>
<dbReference type="AlphaFoldDB" id="A0A8X7XFA8"/>
<sequence length="452" mass="52188">MSWITYNCDRCGNDFASQIALKLHFRTKHIGKDICDMCGREILRESMQEHKQVIHFNQRLALVSPQRETLFIATETCVTCRLCRKAFGTIFGREQHERQHHDFTTSKRARMSTGFSPHSILFSKGSQQLRQFVDAKLRPVTGLVKIDCSAEVETMIRLLIDCCPVSVNRAVKGGSFIKGTDTQDWSDIDIVFFSESFRSLEDCKQNITPALEALEENLKKTSMANRMLIEKKTRLSLRFQMMCFKNLHSHQFDVMLCYNALSPRPSQDEKNLLYKKLYSCGDSSEVQLYSLCLLQDQVDFVKITTKGVKDLIRLVKYWMKTSFARPNQENRFRRLPSSYTLELLTLYAWQQAGKPIFFNLLQGLRAVLLLLVNYLDICIVWYEHYSPSSWIVRKALQHQTRPFILDPANPTFNVCENCNAWDEVAVVAKQSLLKPLLNGVQCTGPWSFIDGN</sequence>
<dbReference type="GO" id="GO:0005829">
    <property type="term" value="C:cytosol"/>
    <property type="evidence" value="ECO:0007669"/>
    <property type="project" value="TreeGrafter"/>
</dbReference>
<dbReference type="PROSITE" id="PS50152">
    <property type="entry name" value="25A_SYNTH_3"/>
    <property type="match status" value="1"/>
</dbReference>
<feature type="non-terminal residue" evidence="4">
    <location>
        <position position="452"/>
    </location>
</feature>
<feature type="non-terminal residue" evidence="4">
    <location>
        <position position="1"/>
    </location>
</feature>
<evidence type="ECO:0000313" key="5">
    <source>
        <dbReference type="Proteomes" id="UP000886611"/>
    </source>
</evidence>
<dbReference type="PANTHER" id="PTHR11258:SF21">
    <property type="entry name" value="C2H2-TYPE DOMAIN-CONTAINING PROTEIN"/>
    <property type="match status" value="1"/>
</dbReference>
<comment type="caution">
    <text evidence="4">The sequence shown here is derived from an EMBL/GenBank/DDBJ whole genome shotgun (WGS) entry which is preliminary data.</text>
</comment>
<dbReference type="InterPro" id="IPR018952">
    <property type="entry name" value="2-5-oligoAdlate_synth_1_dom2/C"/>
</dbReference>
<dbReference type="SUPFAM" id="SSF81631">
    <property type="entry name" value="PAP/OAS1 substrate-binding domain"/>
    <property type="match status" value="1"/>
</dbReference>
<comment type="similarity">
    <text evidence="1">Belongs to the 2-5A synthase family.</text>
</comment>
<dbReference type="Proteomes" id="UP000886611">
    <property type="component" value="Unassembled WGS sequence"/>
</dbReference>
<dbReference type="PROSITE" id="PS00028">
    <property type="entry name" value="ZINC_FINGER_C2H2_1"/>
    <property type="match status" value="1"/>
</dbReference>
<keyword evidence="5" id="KW-1185">Reference proteome</keyword>
<dbReference type="GO" id="GO:0003725">
    <property type="term" value="F:double-stranded RNA binding"/>
    <property type="evidence" value="ECO:0007669"/>
    <property type="project" value="TreeGrafter"/>
</dbReference>
<proteinExistence type="inferred from homology"/>
<gene>
    <name evidence="4" type="primary">Oas1</name>
    <name evidence="4" type="ORF">GTO96_0020323</name>
</gene>
<dbReference type="InterPro" id="IPR043519">
    <property type="entry name" value="NT_sf"/>
</dbReference>
<evidence type="ECO:0000259" key="3">
    <source>
        <dbReference type="PROSITE" id="PS50157"/>
    </source>
</evidence>
<feature type="domain" description="C2H2-type" evidence="3">
    <location>
        <begin position="6"/>
        <end position="34"/>
    </location>
</feature>
<dbReference type="Gene3D" id="3.30.460.10">
    <property type="entry name" value="Beta Polymerase, domain 2"/>
    <property type="match status" value="1"/>
</dbReference>
<dbReference type="Gene3D" id="1.10.1410.20">
    <property type="entry name" value="2'-5'-oligoadenylate synthetase 1, domain 2"/>
    <property type="match status" value="1"/>
</dbReference>
<evidence type="ECO:0000313" key="4">
    <source>
        <dbReference type="EMBL" id="KAG2466579.1"/>
    </source>
</evidence>
<dbReference type="InterPro" id="IPR002934">
    <property type="entry name" value="Polymerase_NTP_transf_dom"/>
</dbReference>
<dbReference type="EMBL" id="JAATIS010001241">
    <property type="protein sequence ID" value="KAG2466579.1"/>
    <property type="molecule type" value="Genomic_DNA"/>
</dbReference>
<evidence type="ECO:0000256" key="2">
    <source>
        <dbReference type="PROSITE-ProRule" id="PRU00042"/>
    </source>
</evidence>
<dbReference type="GO" id="GO:0008270">
    <property type="term" value="F:zinc ion binding"/>
    <property type="evidence" value="ECO:0007669"/>
    <property type="project" value="UniProtKB-KW"/>
</dbReference>
<keyword evidence="2" id="KW-0862">Zinc</keyword>
<evidence type="ECO:0000256" key="1">
    <source>
        <dbReference type="ARBA" id="ARBA00009526"/>
    </source>
</evidence>
<dbReference type="Pfam" id="PF01909">
    <property type="entry name" value="NTP_transf_2"/>
    <property type="match status" value="1"/>
</dbReference>
<keyword evidence="2" id="KW-0863">Zinc-finger</keyword>
<dbReference type="InterPro" id="IPR013087">
    <property type="entry name" value="Znf_C2H2_type"/>
</dbReference>
<name>A0A8X7XFA8_POLSE</name>